<evidence type="ECO:0000256" key="1">
    <source>
        <dbReference type="SAM" id="MobiDB-lite"/>
    </source>
</evidence>
<feature type="compositionally biased region" description="Basic residues" evidence="1">
    <location>
        <begin position="73"/>
        <end position="85"/>
    </location>
</feature>
<evidence type="ECO:0000313" key="3">
    <source>
        <dbReference type="Proteomes" id="UP000284824"/>
    </source>
</evidence>
<dbReference type="EMBL" id="SAUN01000001">
    <property type="protein sequence ID" value="RVX39995.1"/>
    <property type="molecule type" value="Genomic_DNA"/>
</dbReference>
<feature type="region of interest" description="Disordered" evidence="1">
    <location>
        <begin position="54"/>
        <end position="85"/>
    </location>
</feature>
<proteinExistence type="predicted"/>
<evidence type="ECO:0000313" key="2">
    <source>
        <dbReference type="EMBL" id="RVX39995.1"/>
    </source>
</evidence>
<gene>
    <name evidence="2" type="ORF">EDD27_2381</name>
</gene>
<sequence>MGSLLGELARREAVVRQRIKETHEQIAAPASQLEDEQDRLSRLTITRETVEEIWAKQPGRSMSPKDRPASPGRVKRRFGRRCWVR</sequence>
<keyword evidence="3" id="KW-1185">Reference proteome</keyword>
<accession>A0A438M2H9</accession>
<reference evidence="2 3" key="1">
    <citation type="submission" date="2019-01" db="EMBL/GenBank/DDBJ databases">
        <title>Sequencing the genomes of 1000 actinobacteria strains.</title>
        <authorList>
            <person name="Klenk H.-P."/>
        </authorList>
    </citation>
    <scope>NUCLEOTIDE SEQUENCE [LARGE SCALE GENOMIC DNA]</scope>
    <source>
        <strain evidence="2 3">DSM 43925</strain>
    </source>
</reference>
<organism evidence="2 3">
    <name type="scientific">Nonomuraea polychroma</name>
    <dbReference type="NCBI Taxonomy" id="46176"/>
    <lineage>
        <taxon>Bacteria</taxon>
        <taxon>Bacillati</taxon>
        <taxon>Actinomycetota</taxon>
        <taxon>Actinomycetes</taxon>
        <taxon>Streptosporangiales</taxon>
        <taxon>Streptosporangiaceae</taxon>
        <taxon>Nonomuraea</taxon>
    </lineage>
</organism>
<protein>
    <submittedName>
        <fullName evidence="2">Uncharacterized protein</fullName>
    </submittedName>
</protein>
<comment type="caution">
    <text evidence="2">The sequence shown here is derived from an EMBL/GenBank/DDBJ whole genome shotgun (WGS) entry which is preliminary data.</text>
</comment>
<dbReference type="Proteomes" id="UP000284824">
    <property type="component" value="Unassembled WGS sequence"/>
</dbReference>
<dbReference type="AlphaFoldDB" id="A0A438M2H9"/>
<name>A0A438M2H9_9ACTN</name>